<dbReference type="AlphaFoldDB" id="A0A1X7J9N7"/>
<dbReference type="Pfam" id="PF01301">
    <property type="entry name" value="Glyco_hydro_35"/>
    <property type="match status" value="1"/>
</dbReference>
<dbReference type="PANTHER" id="PTHR23421">
    <property type="entry name" value="BETA-GALACTOSIDASE RELATED"/>
    <property type="match status" value="1"/>
</dbReference>
<reference evidence="5" key="1">
    <citation type="submission" date="2017-04" db="EMBL/GenBank/DDBJ databases">
        <authorList>
            <person name="Varghese N."/>
            <person name="Submissions S."/>
        </authorList>
    </citation>
    <scope>NUCLEOTIDE SEQUENCE [LARGE SCALE GENOMIC DNA]</scope>
    <source>
        <strain evidence="5">VKM Ac-2510</strain>
    </source>
</reference>
<accession>A0A1X7J9N7</accession>
<dbReference type="Proteomes" id="UP000193244">
    <property type="component" value="Unassembled WGS sequence"/>
</dbReference>
<dbReference type="InterPro" id="IPR031330">
    <property type="entry name" value="Gly_Hdrlase_35_cat"/>
</dbReference>
<proteinExistence type="inferred from homology"/>
<feature type="domain" description="Glycoside hydrolase 35 catalytic" evidence="3">
    <location>
        <begin position="55"/>
        <end position="221"/>
    </location>
</feature>
<sequence>MGHGCVVTDFSTPGAPQRIRLSNSPTSSSISTLRLGDGAPDDAIVVREGHLERGGMPWFPVAGEYHYARTDPKRWREDLAALRSNGITLVSTYAIWILHQEQEGPVSWKGALDLRRFVEEARSVGLEVVLRIGPWVHGETRNGGFPDWVQSAAVVHRTDDPAYLDLVRPWIEAMAEELSGLFRSADDPSAPIVAIQVENELYDQPAHLSTLRRMAEDAGMTAPLWTATGWGGAQLPPNEFLPVFAGYVDGFWEDSDAGWPANYEMHFRFTAERDDLGVGADVRAAAGISGEIAEGAEGDADTGDDAGGTDAATRVSAVPYATCELGGGMPVAYHRRPFVDSDDVAAVALAKIASGSVFQGYYMYHGGVQVLGRESSTQESHATGYPNDVPVRDYDFAAPIGAFGQRRRHADLLRLQHLFVQTAATELAPLTPSFFDGDVRASFRADDEQGFVFFSTYQPAVAPLPAAEVQFELTTGEHSTVLPSKPTHIPSGEFFVWPVRRLLPDGSRFSATAQLVADVELGGMPTIVLFQTAGVPVEIIRETASGETEQHLLPALAVPTLESTAQIGGARVIVVDEPTAESLWLGRIHGELHLVLSTSDVTFDGGLNIRIADTPVTFSTLPALARIAAGVERINPSDDLLARYSIDAAPLPVAELDVVLESAALAAAPVRHGGSSNRLSAPLADDFDLAARYRVGLSDAPAHPSDRHILQIDWVGDAGRAMHGDEFISDQFWSGRPWEIDVTELTGELTLSLLPWSADSLVHLDGRIRPEADRAGLAVYGARVHRSRLVRVTA</sequence>
<dbReference type="GO" id="GO:0004553">
    <property type="term" value="F:hydrolase activity, hydrolyzing O-glycosyl compounds"/>
    <property type="evidence" value="ECO:0007669"/>
    <property type="project" value="InterPro"/>
</dbReference>
<evidence type="ECO:0000313" key="5">
    <source>
        <dbReference type="Proteomes" id="UP000193244"/>
    </source>
</evidence>
<name>A0A1X7J9N7_9MICO</name>
<protein>
    <submittedName>
        <fullName evidence="4">Glycosyl hydrolases family 35</fullName>
    </submittedName>
</protein>
<evidence type="ECO:0000256" key="2">
    <source>
        <dbReference type="RuleBase" id="RU003679"/>
    </source>
</evidence>
<dbReference type="InterPro" id="IPR017853">
    <property type="entry name" value="GH"/>
</dbReference>
<dbReference type="Gene3D" id="3.20.20.80">
    <property type="entry name" value="Glycosidases"/>
    <property type="match status" value="1"/>
</dbReference>
<keyword evidence="5" id="KW-1185">Reference proteome</keyword>
<dbReference type="EMBL" id="FXAY01000002">
    <property type="protein sequence ID" value="SMG24529.1"/>
    <property type="molecule type" value="Genomic_DNA"/>
</dbReference>
<evidence type="ECO:0000259" key="3">
    <source>
        <dbReference type="Pfam" id="PF01301"/>
    </source>
</evidence>
<keyword evidence="4" id="KW-0378">Hydrolase</keyword>
<comment type="similarity">
    <text evidence="1 2">Belongs to the glycosyl hydrolase 35 family.</text>
</comment>
<evidence type="ECO:0000313" key="4">
    <source>
        <dbReference type="EMBL" id="SMG24529.1"/>
    </source>
</evidence>
<gene>
    <name evidence="4" type="ORF">SAMN06296010_1190</name>
</gene>
<dbReference type="STRING" id="150121.SAMN06296010_1190"/>
<dbReference type="GO" id="GO:0005975">
    <property type="term" value="P:carbohydrate metabolic process"/>
    <property type="evidence" value="ECO:0007669"/>
    <property type="project" value="InterPro"/>
</dbReference>
<dbReference type="InterPro" id="IPR001944">
    <property type="entry name" value="Glycoside_Hdrlase_35"/>
</dbReference>
<evidence type="ECO:0000256" key="1">
    <source>
        <dbReference type="ARBA" id="ARBA00009809"/>
    </source>
</evidence>
<organism evidence="4 5">
    <name type="scientific">Agreia pratensis</name>
    <dbReference type="NCBI Taxonomy" id="150121"/>
    <lineage>
        <taxon>Bacteria</taxon>
        <taxon>Bacillati</taxon>
        <taxon>Actinomycetota</taxon>
        <taxon>Actinomycetes</taxon>
        <taxon>Micrococcales</taxon>
        <taxon>Microbacteriaceae</taxon>
        <taxon>Agreia</taxon>
    </lineage>
</organism>
<dbReference type="SUPFAM" id="SSF51445">
    <property type="entry name" value="(Trans)glycosidases"/>
    <property type="match status" value="1"/>
</dbReference>
<dbReference type="PRINTS" id="PR00742">
    <property type="entry name" value="GLHYDRLASE35"/>
</dbReference>